<dbReference type="PANTHER" id="PTHR30204">
    <property type="entry name" value="REDOX-CYCLING DRUG-SENSING TRANSCRIPTIONAL ACTIVATOR SOXR"/>
    <property type="match status" value="1"/>
</dbReference>
<gene>
    <name evidence="3" type="primary">bmrR</name>
    <name evidence="3" type="ORF">AMURIS_03338</name>
</gene>
<dbReference type="InterPro" id="IPR009061">
    <property type="entry name" value="DNA-bd_dom_put_sf"/>
</dbReference>
<keyword evidence="4" id="KW-1185">Reference proteome</keyword>
<dbReference type="Gene3D" id="3.20.80.10">
    <property type="entry name" value="Regulatory factor, effector binding domain"/>
    <property type="match status" value="1"/>
</dbReference>
<feature type="domain" description="HTH merR-type" evidence="2">
    <location>
        <begin position="7"/>
        <end position="77"/>
    </location>
</feature>
<dbReference type="PROSITE" id="PS50937">
    <property type="entry name" value="HTH_MERR_2"/>
    <property type="match status" value="1"/>
</dbReference>
<dbReference type="RefSeq" id="WP_103240631.1">
    <property type="nucleotide sequence ID" value="NZ_JANJZD010000017.1"/>
</dbReference>
<dbReference type="Gene3D" id="1.10.1660.10">
    <property type="match status" value="1"/>
</dbReference>
<dbReference type="PANTHER" id="PTHR30204:SF85">
    <property type="entry name" value="MULTIDRUG-EFFLUX TRANSPORTER 2 REGULATOR"/>
    <property type="match status" value="1"/>
</dbReference>
<accession>A0A2K4ZJE7</accession>
<dbReference type="Proteomes" id="UP000236311">
    <property type="component" value="Unassembled WGS sequence"/>
</dbReference>
<evidence type="ECO:0000256" key="1">
    <source>
        <dbReference type="ARBA" id="ARBA00023125"/>
    </source>
</evidence>
<name>A0A2K4ZJE7_9FIRM</name>
<keyword evidence="1" id="KW-0238">DNA-binding</keyword>
<proteinExistence type="predicted"/>
<dbReference type="GO" id="GO:0003700">
    <property type="term" value="F:DNA-binding transcription factor activity"/>
    <property type="evidence" value="ECO:0007669"/>
    <property type="project" value="InterPro"/>
</dbReference>
<protein>
    <submittedName>
        <fullName evidence="3">Multidrug-efflux transporter 1 regulator</fullName>
    </submittedName>
</protein>
<reference evidence="3 4" key="1">
    <citation type="submission" date="2018-01" db="EMBL/GenBank/DDBJ databases">
        <authorList>
            <person name="Gaut B.S."/>
            <person name="Morton B.R."/>
            <person name="Clegg M.T."/>
            <person name="Duvall M.R."/>
        </authorList>
    </citation>
    <scope>NUCLEOTIDE SEQUENCE [LARGE SCALE GENOMIC DNA]</scope>
    <source>
        <strain evidence="3">GP69</strain>
    </source>
</reference>
<dbReference type="OrthoDB" id="9773308at2"/>
<dbReference type="Pfam" id="PF06445">
    <property type="entry name" value="GyrI-like"/>
    <property type="match status" value="1"/>
</dbReference>
<dbReference type="Pfam" id="PF13411">
    <property type="entry name" value="MerR_1"/>
    <property type="match status" value="1"/>
</dbReference>
<dbReference type="EMBL" id="OFSM01000017">
    <property type="protein sequence ID" value="SOY30607.1"/>
    <property type="molecule type" value="Genomic_DNA"/>
</dbReference>
<dbReference type="SUPFAM" id="SSF46955">
    <property type="entry name" value="Putative DNA-binding domain"/>
    <property type="match status" value="1"/>
</dbReference>
<dbReference type="InterPro" id="IPR029442">
    <property type="entry name" value="GyrI-like"/>
</dbReference>
<evidence type="ECO:0000313" key="4">
    <source>
        <dbReference type="Proteomes" id="UP000236311"/>
    </source>
</evidence>
<evidence type="ECO:0000313" key="3">
    <source>
        <dbReference type="EMBL" id="SOY30607.1"/>
    </source>
</evidence>
<dbReference type="SMART" id="SM00422">
    <property type="entry name" value="HTH_MERR"/>
    <property type="match status" value="1"/>
</dbReference>
<sequence>MEKKSKLLTIGQFASLHGINKKTLMWYDEIGLFHPAFIHPENGYRYYSYHQSSILETILLLRELDVPIDEIQAFMKNRSAASMEQLLQEKIKDLDRNLAHLKAVRKTLMYHRQNMLTLLTIDLSAINIVEKEAHSFVTVDVTPDTSFDKLVELITSETQKYQLRRLHDASYGTMISVESLYNGKFDDYAKMFIEIPFPIKKDGLHIQPAGKYLQAFYRDSPENAVLCYRKLFDYAAKNQFTLSGFSYEIILNENVIDRMEDALVQIEIPVL</sequence>
<dbReference type="InterPro" id="IPR011256">
    <property type="entry name" value="Reg_factor_effector_dom_sf"/>
</dbReference>
<dbReference type="AlphaFoldDB" id="A0A2K4ZJE7"/>
<evidence type="ECO:0000259" key="2">
    <source>
        <dbReference type="PROSITE" id="PS50937"/>
    </source>
</evidence>
<dbReference type="SUPFAM" id="SSF55136">
    <property type="entry name" value="Probable bacterial effector-binding domain"/>
    <property type="match status" value="1"/>
</dbReference>
<dbReference type="InterPro" id="IPR000551">
    <property type="entry name" value="MerR-type_HTH_dom"/>
</dbReference>
<dbReference type="GO" id="GO:0003677">
    <property type="term" value="F:DNA binding"/>
    <property type="evidence" value="ECO:0007669"/>
    <property type="project" value="UniProtKB-KW"/>
</dbReference>
<dbReference type="InterPro" id="IPR047057">
    <property type="entry name" value="MerR_fam"/>
</dbReference>
<organism evidence="3 4">
    <name type="scientific">Acetatifactor muris</name>
    <dbReference type="NCBI Taxonomy" id="879566"/>
    <lineage>
        <taxon>Bacteria</taxon>
        <taxon>Bacillati</taxon>
        <taxon>Bacillota</taxon>
        <taxon>Clostridia</taxon>
        <taxon>Lachnospirales</taxon>
        <taxon>Lachnospiraceae</taxon>
        <taxon>Acetatifactor</taxon>
    </lineage>
</organism>